<protein>
    <submittedName>
        <fullName evidence="1">Uncharacterized protein</fullName>
    </submittedName>
</protein>
<accession>A0A368N2Q6</accession>
<dbReference type="AlphaFoldDB" id="A0A368N2Q6"/>
<reference evidence="1 2" key="1">
    <citation type="submission" date="2018-07" db="EMBL/GenBank/DDBJ databases">
        <title>Chryseobacterium lacus sp. nov., isolated from lake water.</title>
        <authorList>
            <person name="Li C.-M."/>
        </authorList>
    </citation>
    <scope>NUCLEOTIDE SEQUENCE [LARGE SCALE GENOMIC DNA]</scope>
    <source>
        <strain evidence="1 2">YLOS41</strain>
    </source>
</reference>
<name>A0A368N2Q6_9FLAO</name>
<dbReference type="OrthoDB" id="1218225at2"/>
<dbReference type="EMBL" id="QPIE01000001">
    <property type="protein sequence ID" value="RCU44778.1"/>
    <property type="molecule type" value="Genomic_DNA"/>
</dbReference>
<organism evidence="1 2">
    <name type="scientific">Chryseobacterium lacus</name>
    <dbReference type="NCBI Taxonomy" id="2058346"/>
    <lineage>
        <taxon>Bacteria</taxon>
        <taxon>Pseudomonadati</taxon>
        <taxon>Bacteroidota</taxon>
        <taxon>Flavobacteriia</taxon>
        <taxon>Flavobacteriales</taxon>
        <taxon>Weeksellaceae</taxon>
        <taxon>Chryseobacterium group</taxon>
        <taxon>Chryseobacterium</taxon>
    </lineage>
</organism>
<dbReference type="Proteomes" id="UP000252172">
    <property type="component" value="Unassembled WGS sequence"/>
</dbReference>
<proteinExistence type="predicted"/>
<evidence type="ECO:0000313" key="1">
    <source>
        <dbReference type="EMBL" id="RCU44778.1"/>
    </source>
</evidence>
<evidence type="ECO:0000313" key="2">
    <source>
        <dbReference type="Proteomes" id="UP000252172"/>
    </source>
</evidence>
<gene>
    <name evidence="1" type="ORF">DQ356_00740</name>
</gene>
<keyword evidence="2" id="KW-1185">Reference proteome</keyword>
<dbReference type="RefSeq" id="WP_114302553.1">
    <property type="nucleotide sequence ID" value="NZ_QPIE01000001.1"/>
</dbReference>
<sequence>MGYKDSFLDFTSLENRGIVNMEETTSSRTVLGETIRGINNISPLARVKFFNQTSEEIFRKYFPDDNDILQ</sequence>
<comment type="caution">
    <text evidence="1">The sequence shown here is derived from an EMBL/GenBank/DDBJ whole genome shotgun (WGS) entry which is preliminary data.</text>
</comment>